<feature type="compositionally biased region" description="Pro residues" evidence="1">
    <location>
        <begin position="17"/>
        <end position="28"/>
    </location>
</feature>
<accession>A0A0R3U8K3</accession>
<feature type="region of interest" description="Disordered" evidence="1">
    <location>
        <begin position="1"/>
        <end position="28"/>
    </location>
</feature>
<dbReference type="WBParaSite" id="MCOS_0000321101-mRNA-1">
    <property type="protein sequence ID" value="MCOS_0000321101-mRNA-1"/>
    <property type="gene ID" value="MCOS_0000321101"/>
</dbReference>
<dbReference type="Proteomes" id="UP000267029">
    <property type="component" value="Unassembled WGS sequence"/>
</dbReference>
<gene>
    <name evidence="2" type="ORF">MCOS_LOCUS3212</name>
</gene>
<evidence type="ECO:0000256" key="1">
    <source>
        <dbReference type="SAM" id="MobiDB-lite"/>
    </source>
</evidence>
<dbReference type="AlphaFoldDB" id="A0A0R3U8K3"/>
<evidence type="ECO:0000313" key="3">
    <source>
        <dbReference type="Proteomes" id="UP000267029"/>
    </source>
</evidence>
<reference evidence="2 3" key="2">
    <citation type="submission" date="2018-10" db="EMBL/GenBank/DDBJ databases">
        <authorList>
            <consortium name="Pathogen Informatics"/>
        </authorList>
    </citation>
    <scope>NUCLEOTIDE SEQUENCE [LARGE SCALE GENOMIC DNA]</scope>
</reference>
<sequence>MGVRARPNQPPTGLARPAPPNSPPPPPLYLAYVNQDRKGWTDKADITTVYAPVAAPACPTRMGVAFSAPSLVLSHFDLLGVAETVITLNWGSI</sequence>
<protein>
    <submittedName>
        <fullName evidence="2 4">Uncharacterized protein</fullName>
    </submittedName>
</protein>
<name>A0A0R3U8K3_MESCO</name>
<proteinExistence type="predicted"/>
<dbReference type="EMBL" id="UXSR01000671">
    <property type="protein sequence ID" value="VDD77209.1"/>
    <property type="molecule type" value="Genomic_DNA"/>
</dbReference>
<evidence type="ECO:0000313" key="2">
    <source>
        <dbReference type="EMBL" id="VDD77209.1"/>
    </source>
</evidence>
<keyword evidence="3" id="KW-1185">Reference proteome</keyword>
<organism evidence="4">
    <name type="scientific">Mesocestoides corti</name>
    <name type="common">Flatworm</name>
    <dbReference type="NCBI Taxonomy" id="53468"/>
    <lineage>
        <taxon>Eukaryota</taxon>
        <taxon>Metazoa</taxon>
        <taxon>Spiralia</taxon>
        <taxon>Lophotrochozoa</taxon>
        <taxon>Platyhelminthes</taxon>
        <taxon>Cestoda</taxon>
        <taxon>Eucestoda</taxon>
        <taxon>Cyclophyllidea</taxon>
        <taxon>Mesocestoididae</taxon>
        <taxon>Mesocestoides</taxon>
    </lineage>
</organism>
<evidence type="ECO:0000313" key="4">
    <source>
        <dbReference type="WBParaSite" id="MCOS_0000321101-mRNA-1"/>
    </source>
</evidence>
<reference evidence="4" key="1">
    <citation type="submission" date="2017-02" db="UniProtKB">
        <authorList>
            <consortium name="WormBaseParasite"/>
        </authorList>
    </citation>
    <scope>IDENTIFICATION</scope>
</reference>